<dbReference type="PANTHER" id="PTHR43095">
    <property type="entry name" value="SUGAR KINASE"/>
    <property type="match status" value="1"/>
</dbReference>
<dbReference type="Proteomes" id="UP001519294">
    <property type="component" value="Unassembled WGS sequence"/>
</dbReference>
<keyword evidence="2 5" id="KW-0808">Transferase</keyword>
<feature type="domain" description="Carbohydrate kinase FGGY N-terminal" evidence="4">
    <location>
        <begin position="3"/>
        <end position="93"/>
    </location>
</feature>
<comment type="caution">
    <text evidence="5">The sequence shown here is derived from an EMBL/GenBank/DDBJ whole genome shotgun (WGS) entry which is preliminary data.</text>
</comment>
<evidence type="ECO:0000256" key="1">
    <source>
        <dbReference type="ARBA" id="ARBA00009156"/>
    </source>
</evidence>
<reference evidence="5 6" key="1">
    <citation type="submission" date="2021-03" db="EMBL/GenBank/DDBJ databases">
        <title>Genomic Encyclopedia of Type Strains, Phase IV (KMG-IV): sequencing the most valuable type-strain genomes for metagenomic binning, comparative biology and taxonomic classification.</title>
        <authorList>
            <person name="Goeker M."/>
        </authorList>
    </citation>
    <scope>NUCLEOTIDE SEQUENCE [LARGE SCALE GENOMIC DNA]</scope>
    <source>
        <strain evidence="5 6">DSM 25790</strain>
    </source>
</reference>
<evidence type="ECO:0000313" key="5">
    <source>
        <dbReference type="EMBL" id="MBP2258129.1"/>
    </source>
</evidence>
<gene>
    <name evidence="5" type="ORF">J2Z81_002100</name>
</gene>
<dbReference type="InterPro" id="IPR018484">
    <property type="entry name" value="FGGY_N"/>
</dbReference>
<dbReference type="RefSeq" id="WP_226371298.1">
    <property type="nucleotide sequence ID" value="NZ_JAGIKX010000020.1"/>
</dbReference>
<dbReference type="PANTHER" id="PTHR43095:SF5">
    <property type="entry name" value="XYLULOSE KINASE"/>
    <property type="match status" value="1"/>
</dbReference>
<evidence type="ECO:0000256" key="3">
    <source>
        <dbReference type="ARBA" id="ARBA00022777"/>
    </source>
</evidence>
<evidence type="ECO:0000313" key="6">
    <source>
        <dbReference type="Proteomes" id="UP001519294"/>
    </source>
</evidence>
<evidence type="ECO:0000259" key="4">
    <source>
        <dbReference type="Pfam" id="PF00370"/>
    </source>
</evidence>
<name>A0ABS4S9N8_9BACI</name>
<keyword evidence="6" id="KW-1185">Reference proteome</keyword>
<organism evidence="5 6">
    <name type="scientific">Virgibacillus alimentarius</name>
    <dbReference type="NCBI Taxonomy" id="698769"/>
    <lineage>
        <taxon>Bacteria</taxon>
        <taxon>Bacillati</taxon>
        <taxon>Bacillota</taxon>
        <taxon>Bacilli</taxon>
        <taxon>Bacillales</taxon>
        <taxon>Bacillaceae</taxon>
        <taxon>Virgibacillus</taxon>
    </lineage>
</organism>
<dbReference type="EC" id="2.7.1.17" evidence="5"/>
<accession>A0ABS4S9N8</accession>
<dbReference type="SUPFAM" id="SSF53067">
    <property type="entry name" value="Actin-like ATPase domain"/>
    <property type="match status" value="1"/>
</dbReference>
<dbReference type="Gene3D" id="3.30.420.40">
    <property type="match status" value="1"/>
</dbReference>
<dbReference type="EMBL" id="JAGIKX010000020">
    <property type="protein sequence ID" value="MBP2258129.1"/>
    <property type="molecule type" value="Genomic_DNA"/>
</dbReference>
<proteinExistence type="inferred from homology"/>
<comment type="similarity">
    <text evidence="1">Belongs to the FGGY kinase family.</text>
</comment>
<dbReference type="GO" id="GO:0004856">
    <property type="term" value="F:D-xylulokinase activity"/>
    <property type="evidence" value="ECO:0007669"/>
    <property type="project" value="UniProtKB-EC"/>
</dbReference>
<evidence type="ECO:0000256" key="2">
    <source>
        <dbReference type="ARBA" id="ARBA00022679"/>
    </source>
</evidence>
<keyword evidence="3" id="KW-0418">Kinase</keyword>
<dbReference type="Pfam" id="PF00370">
    <property type="entry name" value="FGGY_N"/>
    <property type="match status" value="1"/>
</dbReference>
<dbReference type="InterPro" id="IPR050406">
    <property type="entry name" value="FGGY_Carb_Kinase"/>
</dbReference>
<sequence>MEYIAVFAIGTSSMKGVLMNQQAEMLHTDSALLDTHFGSSGQVEQHPYDWWKGLKEITSKWWKSGVDPKQIVMITCMGQMENVIPISKDPECLSLSFYCLTFLVYCATKIHTLFPMELL</sequence>
<protein>
    <submittedName>
        <fullName evidence="5">Xylulokinase</fullName>
        <ecNumber evidence="5">2.7.1.17</ecNumber>
    </submittedName>
</protein>
<dbReference type="InterPro" id="IPR043129">
    <property type="entry name" value="ATPase_NBD"/>
</dbReference>